<evidence type="ECO:0000259" key="14">
    <source>
        <dbReference type="Pfam" id="PF08263"/>
    </source>
</evidence>
<evidence type="ECO:0000256" key="1">
    <source>
        <dbReference type="ARBA" id="ARBA00004236"/>
    </source>
</evidence>
<dbReference type="Gene3D" id="3.80.10.10">
    <property type="entry name" value="Ribonuclease Inhibitor"/>
    <property type="match status" value="4"/>
</dbReference>
<evidence type="ECO:0000256" key="5">
    <source>
        <dbReference type="ARBA" id="ARBA00022614"/>
    </source>
</evidence>
<evidence type="ECO:0000256" key="11">
    <source>
        <dbReference type="ARBA" id="ARBA00023180"/>
    </source>
</evidence>
<evidence type="ECO:0000256" key="12">
    <source>
        <dbReference type="SAM" id="Phobius"/>
    </source>
</evidence>
<dbReference type="InterPro" id="IPR055414">
    <property type="entry name" value="LRR_R13L4/SHOC2-like"/>
</dbReference>
<keyword evidence="6 12" id="KW-0812">Transmembrane</keyword>
<dbReference type="FunFam" id="3.80.10.10:FF:000275">
    <property type="entry name" value="Leucine-rich repeat receptor-like protein kinase"/>
    <property type="match status" value="1"/>
</dbReference>
<sequence>MAKSFIVFMYMISLLLHLPTGASPATPRCHEDERSALLDLKRSLKEGPEYCYFQILLRGNYRKLESWKLEEGQEGRNCCSWSGVQCDERTGHVSGLDLSNACLYGSINSSSSLFRLVHLENLKLTFNNFSFSSIPPEIGHLSRLTVLKLAGNVLTGEIPSSFGNLTRLLSLDLSVNQLTGQIPSFLGNIHQLSELDLADNKLTGQVPSSFQNLTQLSRLNLNQNQLTGQIPSFFRTLTRLSDLDLGDNRLTGQIPSFLGNLSQLSALDLSFNQFTDQIPSSIGNLTRISTLDLKHNQLIGQIPDSIMNLQKLRYLYLSSNNLTGLLPSQLGSLIHLEYLDLSSNRFHGPIPSSISHLSNLTNLDLYSNNLNGNLQFGMFYRLKRLQSLILSLNEFSLLPEPNTNESLPMLMSLGLASCNLSEFPDFLRRQNNLTFLDLSYNNISGQIPKWFSIFVYMMFLNLSGNSLTGFPQQSVFPDWKQLLGLDLRSNQLQGPFPVVPLATTQFYFFSENRLSGTISSMICNTSNLRVLDLAKNNLSGVIPQCLSNLSSTLTMLSLHDNNFKGGIPEFQSSTCSLRMIDLSSNQLEGPLPRSLANCRELALLNIGNNMIEDTFPSWMGSLANLRILILRSNRLYGPIMEPQSDSVFPMLQIIDLSHNAFEGFLPSKYFQCWKAMRALNISGLSYLGESMTIPLTWLQGLIIEDYDYSMTIINKGMVLNYDKILEYLMVIDLSSNNFTGEIPKSIGSLEGLHLLNLSHNLLIGHIPPALNGLTNLEALDLSHNNFSGEIPQQLTELTSLTVFDVSYNRLSGSIPRVKQFNTFDNSSYKGNAGLCGEPLSKKCAGPDNVAPPAPAAGDDHEGSNTLLDNFDWKIILMGFASGLVIGVVLGQGINIGGDNLFVRKFGRRYRRRRA</sequence>
<protein>
    <submittedName>
        <fullName evidence="19">Receptor-like protein 47</fullName>
    </submittedName>
</protein>
<keyword evidence="7 13" id="KW-0732">Signal</keyword>
<reference evidence="16" key="2">
    <citation type="submission" date="2017-06" db="EMBL/GenBank/DDBJ databases">
        <title>The pomegranate genome and the genomics of punicalagin biosynthesis.</title>
        <authorList>
            <person name="Xu C."/>
        </authorList>
    </citation>
    <scope>NUCLEOTIDE SEQUENCE [LARGE SCALE GENOMIC DNA]</scope>
    <source>
        <tissue evidence="16">Fresh leaf</tissue>
    </source>
</reference>
<feature type="signal peptide" evidence="13">
    <location>
        <begin position="1"/>
        <end position="24"/>
    </location>
</feature>
<comment type="subcellular location">
    <subcellularLocation>
        <location evidence="1">Cell membrane</location>
    </subcellularLocation>
    <subcellularLocation>
        <location evidence="2">Membrane</location>
        <topology evidence="2">Single-pass type I membrane protein</topology>
    </subcellularLocation>
</comment>
<evidence type="ECO:0000256" key="9">
    <source>
        <dbReference type="ARBA" id="ARBA00022989"/>
    </source>
</evidence>
<evidence type="ECO:0000313" key="16">
    <source>
        <dbReference type="EMBL" id="OWM80326.1"/>
    </source>
</evidence>
<organism evidence="16 17">
    <name type="scientific">Punica granatum</name>
    <name type="common">Pomegranate</name>
    <dbReference type="NCBI Taxonomy" id="22663"/>
    <lineage>
        <taxon>Eukaryota</taxon>
        <taxon>Viridiplantae</taxon>
        <taxon>Streptophyta</taxon>
        <taxon>Embryophyta</taxon>
        <taxon>Tracheophyta</taxon>
        <taxon>Spermatophyta</taxon>
        <taxon>Magnoliopsida</taxon>
        <taxon>eudicotyledons</taxon>
        <taxon>Gunneridae</taxon>
        <taxon>Pentapetalae</taxon>
        <taxon>rosids</taxon>
        <taxon>malvids</taxon>
        <taxon>Myrtales</taxon>
        <taxon>Lythraceae</taxon>
        <taxon>Punica</taxon>
    </lineage>
</organism>
<proteinExistence type="inferred from homology"/>
<evidence type="ECO:0000313" key="18">
    <source>
        <dbReference type="Proteomes" id="UP000515151"/>
    </source>
</evidence>
<dbReference type="AlphaFoldDB" id="A0A218X6L0"/>
<reference evidence="19" key="4">
    <citation type="submission" date="2025-04" db="UniProtKB">
        <authorList>
            <consortium name="RefSeq"/>
        </authorList>
    </citation>
    <scope>IDENTIFICATION</scope>
    <source>
        <tissue evidence="19">Leaf</tissue>
    </source>
</reference>
<dbReference type="Pfam" id="PF08263">
    <property type="entry name" value="LRRNT_2"/>
    <property type="match status" value="1"/>
</dbReference>
<keyword evidence="11" id="KW-0325">Glycoprotein</keyword>
<keyword evidence="5" id="KW-0433">Leucine-rich repeat</keyword>
<dbReference type="SMART" id="SM00365">
    <property type="entry name" value="LRR_SD22"/>
    <property type="match status" value="6"/>
</dbReference>
<reference evidence="18" key="3">
    <citation type="journal article" date="2020" name="Plant Biotechnol. J.">
        <title>The pomegranate (Punica granatum L.) draft genome dissects genetic divergence between soft- and hard-seeded cultivars.</title>
        <authorList>
            <person name="Luo X."/>
            <person name="Li H."/>
            <person name="Wu Z."/>
            <person name="Yao W."/>
            <person name="Zhao P."/>
            <person name="Cao D."/>
            <person name="Yu H."/>
            <person name="Li K."/>
            <person name="Poudel K."/>
            <person name="Zhao D."/>
            <person name="Zhang F."/>
            <person name="Xia X."/>
            <person name="Chen L."/>
            <person name="Wang Q."/>
            <person name="Jing D."/>
            <person name="Cao S."/>
        </authorList>
    </citation>
    <scope>NUCLEOTIDE SEQUENCE [LARGE SCALE GENOMIC DNA]</scope>
</reference>
<dbReference type="RefSeq" id="XP_031378981.1">
    <property type="nucleotide sequence ID" value="XM_031523121.1"/>
</dbReference>
<evidence type="ECO:0000256" key="4">
    <source>
        <dbReference type="ARBA" id="ARBA00022475"/>
    </source>
</evidence>
<evidence type="ECO:0000256" key="7">
    <source>
        <dbReference type="ARBA" id="ARBA00022729"/>
    </source>
</evidence>
<evidence type="ECO:0000259" key="15">
    <source>
        <dbReference type="Pfam" id="PF23598"/>
    </source>
</evidence>
<comment type="similarity">
    <text evidence="3">Belongs to the RLP family.</text>
</comment>
<evidence type="ECO:0000313" key="19">
    <source>
        <dbReference type="RefSeq" id="XP_031378981.1"/>
    </source>
</evidence>
<dbReference type="EMBL" id="MTKT01002229">
    <property type="protein sequence ID" value="OWM80326.1"/>
    <property type="molecule type" value="Genomic_DNA"/>
</dbReference>
<dbReference type="Proteomes" id="UP000197138">
    <property type="component" value="Unassembled WGS sequence"/>
</dbReference>
<dbReference type="SUPFAM" id="SSF52058">
    <property type="entry name" value="L domain-like"/>
    <property type="match status" value="3"/>
</dbReference>
<evidence type="ECO:0000313" key="17">
    <source>
        <dbReference type="Proteomes" id="UP000197138"/>
    </source>
</evidence>
<dbReference type="SMART" id="SM00369">
    <property type="entry name" value="LRR_TYP"/>
    <property type="match status" value="15"/>
</dbReference>
<dbReference type="GO" id="GO:0005886">
    <property type="term" value="C:plasma membrane"/>
    <property type="evidence" value="ECO:0007669"/>
    <property type="project" value="UniProtKB-SubCell"/>
</dbReference>
<feature type="transmembrane region" description="Helical" evidence="12">
    <location>
        <begin position="874"/>
        <end position="902"/>
    </location>
</feature>
<name>A0A218X6L0_PUNGR</name>
<gene>
    <name evidence="19" type="primary">LOC116194331</name>
    <name evidence="16" type="ORF">CDL15_Pgr019606</name>
</gene>
<dbReference type="InterPro" id="IPR013210">
    <property type="entry name" value="LRR_N_plant-typ"/>
</dbReference>
<feature type="chain" id="PRO_5044569098" evidence="13">
    <location>
        <begin position="25"/>
        <end position="914"/>
    </location>
</feature>
<keyword evidence="10 12" id="KW-0472">Membrane</keyword>
<keyword evidence="8" id="KW-0677">Repeat</keyword>
<evidence type="ECO:0000256" key="10">
    <source>
        <dbReference type="ARBA" id="ARBA00023136"/>
    </source>
</evidence>
<dbReference type="OrthoDB" id="442066at2759"/>
<dbReference type="PRINTS" id="PR00019">
    <property type="entry name" value="LEURICHRPT"/>
</dbReference>
<evidence type="ECO:0000256" key="13">
    <source>
        <dbReference type="SAM" id="SignalP"/>
    </source>
</evidence>
<dbReference type="FunFam" id="3.80.10.10:FF:000213">
    <property type="entry name" value="Tyrosine-sulfated glycopeptide receptor 1"/>
    <property type="match status" value="1"/>
</dbReference>
<dbReference type="Proteomes" id="UP000515151">
    <property type="component" value="Chromosome 2"/>
</dbReference>
<keyword evidence="18" id="KW-1185">Reference proteome</keyword>
<dbReference type="FunFam" id="3.80.10.10:FF:000095">
    <property type="entry name" value="LRR receptor-like serine/threonine-protein kinase GSO1"/>
    <property type="match status" value="1"/>
</dbReference>
<keyword evidence="9 12" id="KW-1133">Transmembrane helix</keyword>
<evidence type="ECO:0000256" key="2">
    <source>
        <dbReference type="ARBA" id="ARBA00004479"/>
    </source>
</evidence>
<dbReference type="InterPro" id="IPR001611">
    <property type="entry name" value="Leu-rich_rpt"/>
</dbReference>
<evidence type="ECO:0000256" key="6">
    <source>
        <dbReference type="ARBA" id="ARBA00022692"/>
    </source>
</evidence>
<keyword evidence="4" id="KW-1003">Cell membrane</keyword>
<dbReference type="PANTHER" id="PTHR48065">
    <property type="entry name" value="OS10G0469600 PROTEIN"/>
    <property type="match status" value="1"/>
</dbReference>
<dbReference type="InterPro" id="IPR003591">
    <property type="entry name" value="Leu-rich_rpt_typical-subtyp"/>
</dbReference>
<evidence type="ECO:0000256" key="3">
    <source>
        <dbReference type="ARBA" id="ARBA00009592"/>
    </source>
</evidence>
<accession>A0A218X6L0</accession>
<feature type="domain" description="Leucine-rich repeat-containing N-terminal plant-type" evidence="14">
    <location>
        <begin position="30"/>
        <end position="87"/>
    </location>
</feature>
<evidence type="ECO:0000256" key="8">
    <source>
        <dbReference type="ARBA" id="ARBA00022737"/>
    </source>
</evidence>
<feature type="domain" description="Disease resistance R13L4/SHOC-2-like LRR" evidence="15">
    <location>
        <begin position="96"/>
        <end position="198"/>
    </location>
</feature>
<dbReference type="GeneID" id="116194331"/>
<reference evidence="17" key="1">
    <citation type="journal article" date="2017" name="Plant J.">
        <title>The pomegranate (Punica granatum L.) genome and the genomics of punicalagin biosynthesis.</title>
        <authorList>
            <person name="Qin G."/>
            <person name="Xu C."/>
            <person name="Ming R."/>
            <person name="Tang H."/>
            <person name="Guyot R."/>
            <person name="Kramer E.M."/>
            <person name="Hu Y."/>
            <person name="Yi X."/>
            <person name="Qi Y."/>
            <person name="Xu X."/>
            <person name="Gao Z."/>
            <person name="Pan H."/>
            <person name="Jian J."/>
            <person name="Tian Y."/>
            <person name="Yue Z."/>
            <person name="Xu Y."/>
        </authorList>
    </citation>
    <scope>NUCLEOTIDE SEQUENCE [LARGE SCALE GENOMIC DNA]</scope>
    <source>
        <strain evidence="17">cv. Dabenzi</strain>
    </source>
</reference>
<dbReference type="Pfam" id="PF23598">
    <property type="entry name" value="LRR_14"/>
    <property type="match status" value="2"/>
</dbReference>
<dbReference type="PANTHER" id="PTHR48065:SF5">
    <property type="entry name" value="RECEPTOR-LIKE PROTEIN CF-9 HOMOLOG"/>
    <property type="match status" value="1"/>
</dbReference>
<dbReference type="Pfam" id="PF00560">
    <property type="entry name" value="LRR_1"/>
    <property type="match status" value="5"/>
</dbReference>
<dbReference type="Pfam" id="PF13855">
    <property type="entry name" value="LRR_8"/>
    <property type="match status" value="1"/>
</dbReference>
<dbReference type="InterPro" id="IPR032675">
    <property type="entry name" value="LRR_dom_sf"/>
</dbReference>
<feature type="domain" description="Disease resistance R13L4/SHOC-2-like LRR" evidence="15">
    <location>
        <begin position="253"/>
        <end position="443"/>
    </location>
</feature>